<feature type="region of interest" description="Disordered" evidence="12">
    <location>
        <begin position="20"/>
        <end position="47"/>
    </location>
</feature>
<feature type="transmembrane region" description="Helical" evidence="13">
    <location>
        <begin position="103"/>
        <end position="128"/>
    </location>
</feature>
<evidence type="ECO:0000256" key="7">
    <source>
        <dbReference type="ARBA" id="ARBA00023065"/>
    </source>
</evidence>
<dbReference type="RefSeq" id="XP_006818264.1">
    <property type="nucleotide sequence ID" value="XM_006818201.1"/>
</dbReference>
<dbReference type="InterPro" id="IPR001873">
    <property type="entry name" value="ENaC"/>
</dbReference>
<evidence type="ECO:0000256" key="13">
    <source>
        <dbReference type="SAM" id="Phobius"/>
    </source>
</evidence>
<evidence type="ECO:0000256" key="12">
    <source>
        <dbReference type="SAM" id="MobiDB-lite"/>
    </source>
</evidence>
<evidence type="ECO:0000256" key="2">
    <source>
        <dbReference type="ARBA" id="ARBA00022448"/>
    </source>
</evidence>
<dbReference type="Pfam" id="PF00858">
    <property type="entry name" value="ASC"/>
    <property type="match status" value="1"/>
</dbReference>
<keyword evidence="10 11" id="KW-0407">Ion channel</keyword>
<keyword evidence="6" id="KW-0915">Sodium</keyword>
<evidence type="ECO:0000256" key="5">
    <source>
        <dbReference type="ARBA" id="ARBA00022989"/>
    </source>
</evidence>
<evidence type="ECO:0000256" key="8">
    <source>
        <dbReference type="ARBA" id="ARBA00023136"/>
    </source>
</evidence>
<feature type="compositionally biased region" description="Basic and acidic residues" evidence="12">
    <location>
        <begin position="35"/>
        <end position="47"/>
    </location>
</feature>
<comment type="subcellular location">
    <subcellularLocation>
        <location evidence="1">Membrane</location>
        <topology evidence="1">Multi-pass membrane protein</topology>
    </subcellularLocation>
</comment>
<evidence type="ECO:0000256" key="11">
    <source>
        <dbReference type="RuleBase" id="RU000679"/>
    </source>
</evidence>
<comment type="similarity">
    <text evidence="11">Belongs to the amiloride-sensitive sodium channel (TC 1.A.6) family.</text>
</comment>
<organism evidence="14 15">
    <name type="scientific">Saccoglossus kowalevskii</name>
    <name type="common">Acorn worm</name>
    <dbReference type="NCBI Taxonomy" id="10224"/>
    <lineage>
        <taxon>Eukaryota</taxon>
        <taxon>Metazoa</taxon>
        <taxon>Hemichordata</taxon>
        <taxon>Enteropneusta</taxon>
        <taxon>Harrimaniidae</taxon>
        <taxon>Saccoglossus</taxon>
    </lineage>
</organism>
<keyword evidence="14" id="KW-1185">Reference proteome</keyword>
<evidence type="ECO:0000313" key="14">
    <source>
        <dbReference type="Proteomes" id="UP000694865"/>
    </source>
</evidence>
<evidence type="ECO:0000256" key="9">
    <source>
        <dbReference type="ARBA" id="ARBA00023201"/>
    </source>
</evidence>
<keyword evidence="2 11" id="KW-0813">Transport</keyword>
<sequence>MSESSRSAPFKASWLYGHADLNSSTKSSGDMTDITDERGFTDRKDSSQRLSVTYANPPSVIVEEKDTKEGRVGCYAISKEYMNNTTAHGIPRVIQSKSTCGRIMWSLICVCALTAFLVQSSLLIIQYLEYQVNNKVIKHTWLLNSQII</sequence>
<keyword evidence="7 11" id="KW-0406">Ion transport</keyword>
<keyword evidence="4 11" id="KW-0812">Transmembrane</keyword>
<feature type="compositionally biased region" description="Polar residues" evidence="12">
    <location>
        <begin position="21"/>
        <end position="30"/>
    </location>
</feature>
<evidence type="ECO:0000256" key="6">
    <source>
        <dbReference type="ARBA" id="ARBA00023053"/>
    </source>
</evidence>
<dbReference type="Proteomes" id="UP000694865">
    <property type="component" value="Unplaced"/>
</dbReference>
<keyword evidence="3 11" id="KW-0894">Sodium channel</keyword>
<accession>A0ABM0ME23</accession>
<evidence type="ECO:0000256" key="3">
    <source>
        <dbReference type="ARBA" id="ARBA00022461"/>
    </source>
</evidence>
<evidence type="ECO:0000256" key="1">
    <source>
        <dbReference type="ARBA" id="ARBA00004141"/>
    </source>
</evidence>
<name>A0ABM0ME23_SACKO</name>
<protein>
    <submittedName>
        <fullName evidence="15">Uncharacterized protein LOC100375770</fullName>
    </submittedName>
</protein>
<evidence type="ECO:0000256" key="4">
    <source>
        <dbReference type="ARBA" id="ARBA00022692"/>
    </source>
</evidence>
<keyword evidence="9 11" id="KW-0739">Sodium transport</keyword>
<proteinExistence type="inferred from homology"/>
<evidence type="ECO:0000256" key="10">
    <source>
        <dbReference type="ARBA" id="ARBA00023303"/>
    </source>
</evidence>
<dbReference type="GeneID" id="100375770"/>
<keyword evidence="8 13" id="KW-0472">Membrane</keyword>
<gene>
    <name evidence="15" type="primary">LOC100375770</name>
</gene>
<keyword evidence="5 13" id="KW-1133">Transmembrane helix</keyword>
<reference evidence="15" key="1">
    <citation type="submission" date="2025-08" db="UniProtKB">
        <authorList>
            <consortium name="RefSeq"/>
        </authorList>
    </citation>
    <scope>IDENTIFICATION</scope>
    <source>
        <tissue evidence="15">Testes</tissue>
    </source>
</reference>
<evidence type="ECO:0000313" key="15">
    <source>
        <dbReference type="RefSeq" id="XP_006818264.1"/>
    </source>
</evidence>